<dbReference type="GO" id="GO:0005524">
    <property type="term" value="F:ATP binding"/>
    <property type="evidence" value="ECO:0007669"/>
    <property type="project" value="UniProtKB-KW"/>
</dbReference>
<evidence type="ECO:0000313" key="8">
    <source>
        <dbReference type="Proteomes" id="UP000295293"/>
    </source>
</evidence>
<dbReference type="Pfam" id="PF00069">
    <property type="entry name" value="Pkinase"/>
    <property type="match status" value="1"/>
</dbReference>
<dbReference type="InterPro" id="IPR011009">
    <property type="entry name" value="Kinase-like_dom_sf"/>
</dbReference>
<proteinExistence type="predicted"/>
<feature type="compositionally biased region" description="Gly residues" evidence="5">
    <location>
        <begin position="146"/>
        <end position="155"/>
    </location>
</feature>
<keyword evidence="2" id="KW-0547">Nucleotide-binding</keyword>
<dbReference type="Proteomes" id="UP000295293">
    <property type="component" value="Unassembled WGS sequence"/>
</dbReference>
<evidence type="ECO:0000256" key="4">
    <source>
        <dbReference type="ARBA" id="ARBA00022840"/>
    </source>
</evidence>
<dbReference type="SUPFAM" id="SSF56112">
    <property type="entry name" value="Protein kinase-like (PK-like)"/>
    <property type="match status" value="1"/>
</dbReference>
<name>A0A4R6YW50_9GAMM</name>
<evidence type="ECO:0000256" key="3">
    <source>
        <dbReference type="ARBA" id="ARBA00022777"/>
    </source>
</evidence>
<dbReference type="PANTHER" id="PTHR43289">
    <property type="entry name" value="MITOGEN-ACTIVATED PROTEIN KINASE KINASE KINASE 20-RELATED"/>
    <property type="match status" value="1"/>
</dbReference>
<evidence type="ECO:0000259" key="6">
    <source>
        <dbReference type="PROSITE" id="PS50011"/>
    </source>
</evidence>
<dbReference type="EMBL" id="SNZH01000007">
    <property type="protein sequence ID" value="TDR43044.1"/>
    <property type="molecule type" value="Genomic_DNA"/>
</dbReference>
<dbReference type="PANTHER" id="PTHR43289:SF34">
    <property type="entry name" value="SERINE_THREONINE-PROTEIN KINASE YBDM-RELATED"/>
    <property type="match status" value="1"/>
</dbReference>
<organism evidence="7 8">
    <name type="scientific">Tahibacter aquaticus</name>
    <dbReference type="NCBI Taxonomy" id="520092"/>
    <lineage>
        <taxon>Bacteria</taxon>
        <taxon>Pseudomonadati</taxon>
        <taxon>Pseudomonadota</taxon>
        <taxon>Gammaproteobacteria</taxon>
        <taxon>Lysobacterales</taxon>
        <taxon>Rhodanobacteraceae</taxon>
        <taxon>Tahibacter</taxon>
    </lineage>
</organism>
<keyword evidence="1" id="KW-0808">Transferase</keyword>
<keyword evidence="8" id="KW-1185">Reference proteome</keyword>
<evidence type="ECO:0000256" key="5">
    <source>
        <dbReference type="SAM" id="MobiDB-lite"/>
    </source>
</evidence>
<dbReference type="Gene3D" id="1.10.510.10">
    <property type="entry name" value="Transferase(Phosphotransferase) domain 1"/>
    <property type="match status" value="1"/>
</dbReference>
<reference evidence="7 8" key="1">
    <citation type="submission" date="2019-03" db="EMBL/GenBank/DDBJ databases">
        <title>Genomic Encyclopedia of Type Strains, Phase IV (KMG-IV): sequencing the most valuable type-strain genomes for metagenomic binning, comparative biology and taxonomic classification.</title>
        <authorList>
            <person name="Goeker M."/>
        </authorList>
    </citation>
    <scope>NUCLEOTIDE SEQUENCE [LARGE SCALE GENOMIC DNA]</scope>
    <source>
        <strain evidence="7 8">DSM 21667</strain>
    </source>
</reference>
<feature type="domain" description="Protein kinase" evidence="6">
    <location>
        <begin position="1"/>
        <end position="155"/>
    </location>
</feature>
<evidence type="ECO:0000313" key="7">
    <source>
        <dbReference type="EMBL" id="TDR43044.1"/>
    </source>
</evidence>
<feature type="region of interest" description="Disordered" evidence="5">
    <location>
        <begin position="1"/>
        <end position="22"/>
    </location>
</feature>
<gene>
    <name evidence="7" type="ORF">DFR29_10749</name>
</gene>
<dbReference type="GO" id="GO:0004674">
    <property type="term" value="F:protein serine/threonine kinase activity"/>
    <property type="evidence" value="ECO:0007669"/>
    <property type="project" value="TreeGrafter"/>
</dbReference>
<protein>
    <submittedName>
        <fullName evidence="7">Protein kinase-like protein</fullName>
    </submittedName>
</protein>
<comment type="caution">
    <text evidence="7">The sequence shown here is derived from an EMBL/GenBank/DDBJ whole genome shotgun (WGS) entry which is preliminary data.</text>
</comment>
<dbReference type="InterPro" id="IPR000719">
    <property type="entry name" value="Prot_kinase_dom"/>
</dbReference>
<keyword evidence="4" id="KW-0067">ATP-binding</keyword>
<evidence type="ECO:0000256" key="1">
    <source>
        <dbReference type="ARBA" id="ARBA00022679"/>
    </source>
</evidence>
<feature type="region of interest" description="Disordered" evidence="5">
    <location>
        <begin position="134"/>
        <end position="155"/>
    </location>
</feature>
<evidence type="ECO:0000256" key="2">
    <source>
        <dbReference type="ARBA" id="ARBA00022741"/>
    </source>
</evidence>
<accession>A0A4R6YW50</accession>
<sequence length="155" mass="16547">MLQSALRNAAVHAHPPRERPLPARLQHPAVAALLDLGEPDDGSGYLVTEYIDGLPIDPHVREQRRALTPRERLRLPLCDAVAHAHRQRIVHGDIRPGTVLVDRNGRPKLLDVAIAELRRDAAGAAGLQQTAVAPRPGALSPAGTGALSGGVGRLR</sequence>
<dbReference type="AlphaFoldDB" id="A0A4R6YW50"/>
<dbReference type="PROSITE" id="PS50011">
    <property type="entry name" value="PROTEIN_KINASE_DOM"/>
    <property type="match status" value="1"/>
</dbReference>
<keyword evidence="3 7" id="KW-0418">Kinase</keyword>